<dbReference type="EC" id="3.2.2.n1" evidence="3"/>
<dbReference type="InterPro" id="IPR031100">
    <property type="entry name" value="LOG_fam"/>
</dbReference>
<dbReference type="Gene3D" id="3.40.50.450">
    <property type="match status" value="1"/>
</dbReference>
<dbReference type="PANTHER" id="PTHR31223">
    <property type="entry name" value="LOG FAMILY PROTEIN YJL055W"/>
    <property type="match status" value="1"/>
</dbReference>
<keyword evidence="3" id="KW-0203">Cytokinin biosynthesis</keyword>
<dbReference type="Proteomes" id="UP001595379">
    <property type="component" value="Unassembled WGS sequence"/>
</dbReference>
<evidence type="ECO:0000256" key="3">
    <source>
        <dbReference type="RuleBase" id="RU363015"/>
    </source>
</evidence>
<evidence type="ECO:0000256" key="1">
    <source>
        <dbReference type="ARBA" id="ARBA00000274"/>
    </source>
</evidence>
<organism evidence="4 5">
    <name type="scientific">Hyphobacterium vulgare</name>
    <dbReference type="NCBI Taxonomy" id="1736751"/>
    <lineage>
        <taxon>Bacteria</taxon>
        <taxon>Pseudomonadati</taxon>
        <taxon>Pseudomonadota</taxon>
        <taxon>Alphaproteobacteria</taxon>
        <taxon>Maricaulales</taxon>
        <taxon>Maricaulaceae</taxon>
        <taxon>Hyphobacterium</taxon>
    </lineage>
</organism>
<keyword evidence="3" id="KW-0378">Hydrolase</keyword>
<sequence>MKSVCIYCGSSPGNHADFARAAKAMGRALAERGITLVYGGGAVGLMGIVADACLEAGGRVTGIIPEFLAIKEVAHSGVTDMRIVASMHERKAMMEQLSDAFIALPGGIGTMEELFEIWTWAQLGQHRKPVGLMNAAGYFDGLLDFLDRMTATGFVGQGTRSMLHVGDTPDALLDAFAGYEPPVTGVHIKLRQT</sequence>
<comment type="catalytic activity">
    <reaction evidence="1">
        <text>AMP + H2O = D-ribose 5-phosphate + adenine</text>
        <dbReference type="Rhea" id="RHEA:20129"/>
        <dbReference type="ChEBI" id="CHEBI:15377"/>
        <dbReference type="ChEBI" id="CHEBI:16708"/>
        <dbReference type="ChEBI" id="CHEBI:78346"/>
        <dbReference type="ChEBI" id="CHEBI:456215"/>
        <dbReference type="EC" id="3.2.2.4"/>
    </reaction>
</comment>
<reference evidence="5" key="1">
    <citation type="journal article" date="2019" name="Int. J. Syst. Evol. Microbiol.">
        <title>The Global Catalogue of Microorganisms (GCM) 10K type strain sequencing project: providing services to taxonomists for standard genome sequencing and annotation.</title>
        <authorList>
            <consortium name="The Broad Institute Genomics Platform"/>
            <consortium name="The Broad Institute Genome Sequencing Center for Infectious Disease"/>
            <person name="Wu L."/>
            <person name="Ma J."/>
        </authorList>
    </citation>
    <scope>NUCLEOTIDE SEQUENCE [LARGE SCALE GENOMIC DNA]</scope>
    <source>
        <strain evidence="5">KCTC 52487</strain>
    </source>
</reference>
<dbReference type="NCBIfam" id="TIGR00730">
    <property type="entry name" value="Rossman fold protein, TIGR00730 family"/>
    <property type="match status" value="1"/>
</dbReference>
<gene>
    <name evidence="4" type="ORF">ACFOOR_12355</name>
</gene>
<dbReference type="EMBL" id="JBHRSV010000026">
    <property type="protein sequence ID" value="MFC2926901.1"/>
    <property type="molecule type" value="Genomic_DNA"/>
</dbReference>
<evidence type="ECO:0000256" key="2">
    <source>
        <dbReference type="ARBA" id="ARBA00006763"/>
    </source>
</evidence>
<keyword evidence="5" id="KW-1185">Reference proteome</keyword>
<evidence type="ECO:0000313" key="4">
    <source>
        <dbReference type="EMBL" id="MFC2926901.1"/>
    </source>
</evidence>
<dbReference type="SUPFAM" id="SSF102405">
    <property type="entry name" value="MCP/YpsA-like"/>
    <property type="match status" value="1"/>
</dbReference>
<dbReference type="PANTHER" id="PTHR31223:SF70">
    <property type="entry name" value="LOG FAMILY PROTEIN YJL055W"/>
    <property type="match status" value="1"/>
</dbReference>
<evidence type="ECO:0000313" key="5">
    <source>
        <dbReference type="Proteomes" id="UP001595379"/>
    </source>
</evidence>
<comment type="caution">
    <text evidence="4">The sequence shown here is derived from an EMBL/GenBank/DDBJ whole genome shotgun (WGS) entry which is preliminary data.</text>
</comment>
<dbReference type="Pfam" id="PF03641">
    <property type="entry name" value="Lysine_decarbox"/>
    <property type="match status" value="1"/>
</dbReference>
<dbReference type="RefSeq" id="WP_343165229.1">
    <property type="nucleotide sequence ID" value="NZ_JBHRSV010000026.1"/>
</dbReference>
<dbReference type="InterPro" id="IPR005269">
    <property type="entry name" value="LOG"/>
</dbReference>
<name>A0ABV6ZZF9_9PROT</name>
<comment type="similarity">
    <text evidence="2 3">Belongs to the LOG family.</text>
</comment>
<proteinExistence type="inferred from homology"/>
<protein>
    <recommendedName>
        <fullName evidence="3">Cytokinin riboside 5'-monophosphate phosphoribohydrolase</fullName>
        <ecNumber evidence="3">3.2.2.n1</ecNumber>
    </recommendedName>
</protein>
<accession>A0ABV6ZZF9</accession>